<proteinExistence type="predicted"/>
<gene>
    <name evidence="2" type="ORF">A4A49_20405</name>
</gene>
<evidence type="ECO:0000313" key="3">
    <source>
        <dbReference type="Proteomes" id="UP000187609"/>
    </source>
</evidence>
<keyword evidence="3" id="KW-1185">Reference proteome</keyword>
<dbReference type="AlphaFoldDB" id="A0A314L166"/>
<feature type="compositionally biased region" description="Pro residues" evidence="1">
    <location>
        <begin position="318"/>
        <end position="332"/>
    </location>
</feature>
<reference evidence="2" key="1">
    <citation type="submission" date="2016-11" db="EMBL/GenBank/DDBJ databases">
        <title>The genome of Nicotiana attenuata.</title>
        <authorList>
            <person name="Xu S."/>
            <person name="Brockmoeller T."/>
            <person name="Gaquerel E."/>
            <person name="Navarro A."/>
            <person name="Kuhl H."/>
            <person name="Gase K."/>
            <person name="Ling Z."/>
            <person name="Zhou W."/>
            <person name="Kreitzer C."/>
            <person name="Stanke M."/>
            <person name="Tang H."/>
            <person name="Lyons E."/>
            <person name="Pandey P."/>
            <person name="Pandey S.P."/>
            <person name="Timmermann B."/>
            <person name="Baldwin I.T."/>
        </authorList>
    </citation>
    <scope>NUCLEOTIDE SEQUENCE [LARGE SCALE GENOMIC DNA]</scope>
    <source>
        <strain evidence="2">UT</strain>
    </source>
</reference>
<feature type="compositionally biased region" description="Polar residues" evidence="1">
    <location>
        <begin position="195"/>
        <end position="205"/>
    </location>
</feature>
<comment type="caution">
    <text evidence="2">The sequence shown here is derived from an EMBL/GenBank/DDBJ whole genome shotgun (WGS) entry which is preliminary data.</text>
</comment>
<feature type="region of interest" description="Disordered" evidence="1">
    <location>
        <begin position="118"/>
        <end position="176"/>
    </location>
</feature>
<dbReference type="Proteomes" id="UP000187609">
    <property type="component" value="Unassembled WGS sequence"/>
</dbReference>
<evidence type="ECO:0000256" key="1">
    <source>
        <dbReference type="SAM" id="MobiDB-lite"/>
    </source>
</evidence>
<feature type="region of interest" description="Disordered" evidence="1">
    <location>
        <begin position="311"/>
        <end position="450"/>
    </location>
</feature>
<name>A0A314L166_NICAT</name>
<accession>A0A314L166</accession>
<dbReference type="EMBL" id="MJEQ01000570">
    <property type="protein sequence ID" value="OIT35378.1"/>
    <property type="molecule type" value="Genomic_DNA"/>
</dbReference>
<feature type="compositionally biased region" description="Basic and acidic residues" evidence="1">
    <location>
        <begin position="408"/>
        <end position="420"/>
    </location>
</feature>
<feature type="region of interest" description="Disordered" evidence="1">
    <location>
        <begin position="262"/>
        <end position="289"/>
    </location>
</feature>
<feature type="compositionally biased region" description="Polar residues" evidence="1">
    <location>
        <begin position="138"/>
        <end position="168"/>
    </location>
</feature>
<organism evidence="2 3">
    <name type="scientific">Nicotiana attenuata</name>
    <name type="common">Coyote tobacco</name>
    <dbReference type="NCBI Taxonomy" id="49451"/>
    <lineage>
        <taxon>Eukaryota</taxon>
        <taxon>Viridiplantae</taxon>
        <taxon>Streptophyta</taxon>
        <taxon>Embryophyta</taxon>
        <taxon>Tracheophyta</taxon>
        <taxon>Spermatophyta</taxon>
        <taxon>Magnoliopsida</taxon>
        <taxon>eudicotyledons</taxon>
        <taxon>Gunneridae</taxon>
        <taxon>Pentapetalae</taxon>
        <taxon>asterids</taxon>
        <taxon>lamiids</taxon>
        <taxon>Solanales</taxon>
        <taxon>Solanaceae</taxon>
        <taxon>Nicotianoideae</taxon>
        <taxon>Nicotianeae</taxon>
        <taxon>Nicotiana</taxon>
    </lineage>
</organism>
<feature type="compositionally biased region" description="Polar residues" evidence="1">
    <location>
        <begin position="365"/>
        <end position="407"/>
    </location>
</feature>
<feature type="region of interest" description="Disordered" evidence="1">
    <location>
        <begin position="195"/>
        <end position="221"/>
    </location>
</feature>
<sequence>MDNRMEAANGITSSTAQAQKGKDIETKEPTHQHLINDTIPCLYPKGLDNSIIGAINYTNNLKSPLGNNSFMPLTPTAYPLVPSPIPTDGKSKLQGMEIDSKKPTEDPIPASIQNLSKSHTILPTPPTNEPLTPHHIHSTNQTSIRSTSSHNTINAQDPLTSRIDNNLDPNVDPHSNIKTKYSSLSNISDLKASAKQSLSKDSIQNAKAIPQPKQKEQPDKEVRLDEASIPTPTPNPIDIHHQAITTKLCSPILVGMGPNGTCTQHQSPTRREGPHNSNRRPLILGINCDGKNATRNEQCDATPMDELPATHAREFGPLPVPLEPPCRLPEPFSPHAEPKPPTVSYPCKPSSPNSQLLSCPKPAAISTQHQSSHVLPGQDNTPTFEPNSQCNSSLNSPRTEPNPNSTHDPFESESKCDGRGGRRGRNSNRKNSGTRSVKIPKNNGVPSKKRKKIHLKLPNGFEEMLHLYKEGGPTEHLPTCSGVSTNNVYSLLDTTGNDEEQQQLLK</sequence>
<feature type="region of interest" description="Disordered" evidence="1">
    <location>
        <begin position="1"/>
        <end position="24"/>
    </location>
</feature>
<protein>
    <submittedName>
        <fullName evidence="2">Uncharacterized protein</fullName>
    </submittedName>
</protein>
<evidence type="ECO:0000313" key="2">
    <source>
        <dbReference type="EMBL" id="OIT35378.1"/>
    </source>
</evidence>
<dbReference type="Gramene" id="OIT35378">
    <property type="protein sequence ID" value="OIT35378"/>
    <property type="gene ID" value="A4A49_20405"/>
</dbReference>